<dbReference type="SUPFAM" id="SSF47459">
    <property type="entry name" value="HLH, helix-loop-helix DNA-binding domain"/>
    <property type="match status" value="1"/>
</dbReference>
<protein>
    <recommendedName>
        <fullName evidence="2">BHLH domain-containing protein</fullName>
    </recommendedName>
</protein>
<feature type="region of interest" description="Disordered" evidence="1">
    <location>
        <begin position="88"/>
        <end position="135"/>
    </location>
</feature>
<dbReference type="SMART" id="SM00353">
    <property type="entry name" value="HLH"/>
    <property type="match status" value="1"/>
</dbReference>
<dbReference type="Proteomes" id="UP001177023">
    <property type="component" value="Unassembled WGS sequence"/>
</dbReference>
<name>A0AA36D8V3_9BILA</name>
<dbReference type="PANTHER" id="PTHR23349:SF111">
    <property type="entry name" value="BHLH DOMAIN-CONTAINING PROTEIN"/>
    <property type="match status" value="1"/>
</dbReference>
<dbReference type="EMBL" id="CATQJA010002664">
    <property type="protein sequence ID" value="CAJ0581919.1"/>
    <property type="molecule type" value="Genomic_DNA"/>
</dbReference>
<dbReference type="Pfam" id="PF00010">
    <property type="entry name" value="HLH"/>
    <property type="match status" value="1"/>
</dbReference>
<dbReference type="InterPro" id="IPR011598">
    <property type="entry name" value="bHLH_dom"/>
</dbReference>
<reference evidence="3" key="1">
    <citation type="submission" date="2023-06" db="EMBL/GenBank/DDBJ databases">
        <authorList>
            <person name="Delattre M."/>
        </authorList>
    </citation>
    <scope>NUCLEOTIDE SEQUENCE</scope>
    <source>
        <strain evidence="3">AF72</strain>
    </source>
</reference>
<dbReference type="GO" id="GO:0000981">
    <property type="term" value="F:DNA-binding transcription factor activity, RNA polymerase II-specific"/>
    <property type="evidence" value="ECO:0007669"/>
    <property type="project" value="TreeGrafter"/>
</dbReference>
<comment type="caution">
    <text evidence="3">The sequence shown here is derived from an EMBL/GenBank/DDBJ whole genome shotgun (WGS) entry which is preliminary data.</text>
</comment>
<evidence type="ECO:0000259" key="2">
    <source>
        <dbReference type="PROSITE" id="PS50888"/>
    </source>
</evidence>
<evidence type="ECO:0000313" key="4">
    <source>
        <dbReference type="Proteomes" id="UP001177023"/>
    </source>
</evidence>
<feature type="compositionally biased region" description="Basic and acidic residues" evidence="1">
    <location>
        <begin position="1"/>
        <end position="11"/>
    </location>
</feature>
<feature type="region of interest" description="Disordered" evidence="1">
    <location>
        <begin position="1"/>
        <end position="21"/>
    </location>
</feature>
<dbReference type="GO" id="GO:0046983">
    <property type="term" value="F:protein dimerization activity"/>
    <property type="evidence" value="ECO:0007669"/>
    <property type="project" value="InterPro"/>
</dbReference>
<dbReference type="GO" id="GO:0032502">
    <property type="term" value="P:developmental process"/>
    <property type="evidence" value="ECO:0007669"/>
    <property type="project" value="TreeGrafter"/>
</dbReference>
<dbReference type="PANTHER" id="PTHR23349">
    <property type="entry name" value="BASIC HELIX-LOOP-HELIX TRANSCRIPTION FACTOR, TWIST"/>
    <property type="match status" value="1"/>
</dbReference>
<accession>A0AA36D8V3</accession>
<dbReference type="Gene3D" id="4.10.280.10">
    <property type="entry name" value="Helix-loop-helix DNA-binding domain"/>
    <property type="match status" value="1"/>
</dbReference>
<dbReference type="GO" id="GO:0000977">
    <property type="term" value="F:RNA polymerase II transcription regulatory region sequence-specific DNA binding"/>
    <property type="evidence" value="ECO:0007669"/>
    <property type="project" value="TreeGrafter"/>
</dbReference>
<organism evidence="3 4">
    <name type="scientific">Mesorhabditis spiculigera</name>
    <dbReference type="NCBI Taxonomy" id="96644"/>
    <lineage>
        <taxon>Eukaryota</taxon>
        <taxon>Metazoa</taxon>
        <taxon>Ecdysozoa</taxon>
        <taxon>Nematoda</taxon>
        <taxon>Chromadorea</taxon>
        <taxon>Rhabditida</taxon>
        <taxon>Rhabditina</taxon>
        <taxon>Rhabditomorpha</taxon>
        <taxon>Rhabditoidea</taxon>
        <taxon>Rhabditidae</taxon>
        <taxon>Mesorhabditinae</taxon>
        <taxon>Mesorhabditis</taxon>
    </lineage>
</organism>
<proteinExistence type="predicted"/>
<feature type="non-terminal residue" evidence="3">
    <location>
        <position position="1"/>
    </location>
</feature>
<dbReference type="InterPro" id="IPR036638">
    <property type="entry name" value="HLH_DNA-bd_sf"/>
</dbReference>
<feature type="domain" description="BHLH" evidence="2">
    <location>
        <begin position="12"/>
        <end position="63"/>
    </location>
</feature>
<dbReference type="CDD" id="cd11418">
    <property type="entry name" value="bHLH_TS_ASCL"/>
    <property type="match status" value="1"/>
</dbReference>
<keyword evidence="4" id="KW-1185">Reference proteome</keyword>
<evidence type="ECO:0000313" key="3">
    <source>
        <dbReference type="EMBL" id="CAJ0581919.1"/>
    </source>
</evidence>
<evidence type="ECO:0000256" key="1">
    <source>
        <dbReference type="SAM" id="MobiDB-lite"/>
    </source>
</evidence>
<gene>
    <name evidence="3" type="ORF">MSPICULIGERA_LOCUS20068</name>
</gene>
<sequence>MPKRRAADEIPAKQFKRNARERERVDRMNEMYEVLQRAIVAEPGVKLSKLETLDHAIRKIHMLQALLAEADQADSKANVAQQMTGYRYYQPPTSHHVSPTYSSTSSEGYEPSYTPNSEQSSSPGPQYYHQEMPSGENRIYLLPAKGDYSMKQDYYDDIFQKS</sequence>
<dbReference type="PROSITE" id="PS50888">
    <property type="entry name" value="BHLH"/>
    <property type="match status" value="1"/>
</dbReference>
<feature type="compositionally biased region" description="Polar residues" evidence="1">
    <location>
        <begin position="91"/>
        <end position="124"/>
    </location>
</feature>
<dbReference type="AlphaFoldDB" id="A0AA36D8V3"/>
<dbReference type="InterPro" id="IPR050283">
    <property type="entry name" value="E-box_TF_Regulators"/>
</dbReference>